<dbReference type="GO" id="GO:0015628">
    <property type="term" value="P:protein secretion by the type II secretion system"/>
    <property type="evidence" value="ECO:0007669"/>
    <property type="project" value="TreeGrafter"/>
</dbReference>
<feature type="domain" description="Helix-hairpin-helix DNA-binding motif class 1" evidence="2">
    <location>
        <begin position="166"/>
        <end position="185"/>
    </location>
</feature>
<organism evidence="3 4">
    <name type="scientific">Sutcliffiella horikoshii</name>
    <dbReference type="NCBI Taxonomy" id="79883"/>
    <lineage>
        <taxon>Bacteria</taxon>
        <taxon>Bacillati</taxon>
        <taxon>Bacillota</taxon>
        <taxon>Bacilli</taxon>
        <taxon>Bacillales</taxon>
        <taxon>Bacillaceae</taxon>
        <taxon>Sutcliffiella</taxon>
    </lineage>
</organism>
<dbReference type="Pfam" id="PF12836">
    <property type="entry name" value="HHH_3"/>
    <property type="match status" value="1"/>
</dbReference>
<keyword evidence="1" id="KW-0472">Membrane</keyword>
<dbReference type="Gene3D" id="1.10.150.310">
    <property type="entry name" value="Tex RuvX-like domain-like"/>
    <property type="match status" value="1"/>
</dbReference>
<dbReference type="RefSeq" id="WP_148987665.1">
    <property type="nucleotide sequence ID" value="NZ_VTEV01000003.1"/>
</dbReference>
<gene>
    <name evidence="3" type="ORF">FZC76_07675</name>
</gene>
<proteinExistence type="predicted"/>
<feature type="domain" description="Helix-hairpin-helix DNA-binding motif class 1" evidence="2">
    <location>
        <begin position="196"/>
        <end position="215"/>
    </location>
</feature>
<evidence type="ECO:0000313" key="4">
    <source>
        <dbReference type="Proteomes" id="UP000322524"/>
    </source>
</evidence>
<dbReference type="PANTHER" id="PTHR21180:SF32">
    <property type="entry name" value="ENDONUCLEASE_EXONUCLEASE_PHOSPHATASE FAMILY DOMAIN-CONTAINING PROTEIN 1"/>
    <property type="match status" value="1"/>
</dbReference>
<evidence type="ECO:0000313" key="3">
    <source>
        <dbReference type="EMBL" id="TYS68810.1"/>
    </source>
</evidence>
<feature type="transmembrane region" description="Helical" evidence="1">
    <location>
        <begin position="12"/>
        <end position="30"/>
    </location>
</feature>
<dbReference type="Gene3D" id="3.10.560.10">
    <property type="entry name" value="Outer membrane lipoprotein wza domain like"/>
    <property type="match status" value="1"/>
</dbReference>
<comment type="caution">
    <text evidence="3">The sequence shown here is derived from an EMBL/GenBank/DDBJ whole genome shotgun (WGS) entry which is preliminary data.</text>
</comment>
<dbReference type="NCBIfam" id="TIGR00426">
    <property type="entry name" value="competence protein ComEA helix-hairpin-helix repeat region"/>
    <property type="match status" value="1"/>
</dbReference>
<protein>
    <recommendedName>
        <fullName evidence="2">Helix-hairpin-helix DNA-binding motif class 1 domain-containing protein</fullName>
    </recommendedName>
</protein>
<dbReference type="GO" id="GO:0006281">
    <property type="term" value="P:DNA repair"/>
    <property type="evidence" value="ECO:0007669"/>
    <property type="project" value="InterPro"/>
</dbReference>
<dbReference type="Proteomes" id="UP000322524">
    <property type="component" value="Unassembled WGS sequence"/>
</dbReference>
<dbReference type="GO" id="GO:0015627">
    <property type="term" value="C:type II protein secretion system complex"/>
    <property type="evidence" value="ECO:0007669"/>
    <property type="project" value="TreeGrafter"/>
</dbReference>
<evidence type="ECO:0000256" key="1">
    <source>
        <dbReference type="SAM" id="Phobius"/>
    </source>
</evidence>
<name>A0A5D4SZD6_9BACI</name>
<keyword evidence="1" id="KW-1133">Transmembrane helix</keyword>
<reference evidence="3 4" key="1">
    <citation type="submission" date="2019-08" db="EMBL/GenBank/DDBJ databases">
        <title>Bacillus genomes from the desert of Cuatro Cienegas, Coahuila.</title>
        <authorList>
            <person name="Olmedo-Alvarez G."/>
        </authorList>
    </citation>
    <scope>NUCLEOTIDE SEQUENCE [LARGE SCALE GENOMIC DNA]</scope>
    <source>
        <strain evidence="3 4">CH28_1T</strain>
    </source>
</reference>
<dbReference type="SMART" id="SM00278">
    <property type="entry name" value="HhH1"/>
    <property type="match status" value="2"/>
</dbReference>
<accession>A0A5D4SZD6</accession>
<keyword evidence="1" id="KW-0812">Transmembrane</keyword>
<dbReference type="SUPFAM" id="SSF47781">
    <property type="entry name" value="RuvA domain 2-like"/>
    <property type="match status" value="1"/>
</dbReference>
<sequence length="220" mass="24057">MKELWSVHKIKVLVSISVLALISILGWSSLSESEAVSSMEQISFIEEVQGEENESISSDEVDKLEEEEIVNQVILIDIKGQVMDPGVYRMKIGDRIIDAVEKAGGFVEGADSDKVNLAALLVDEMVIHVPKEGEVIKEVIQQPVTNESGESGTSDGLVNINRASEEELTNLTGIGPAKAKAIVDYRKENGLFKSKEDIMQVTGIGQKSFEKLRNEITVAN</sequence>
<dbReference type="InterPro" id="IPR019554">
    <property type="entry name" value="Soluble_ligand-bd"/>
</dbReference>
<dbReference type="PANTHER" id="PTHR21180">
    <property type="entry name" value="ENDONUCLEASE/EXONUCLEASE/PHOSPHATASE FAMILY DOMAIN-CONTAINING PROTEIN 1"/>
    <property type="match status" value="1"/>
</dbReference>
<dbReference type="InterPro" id="IPR051675">
    <property type="entry name" value="Endo/Exo/Phosphatase_dom_1"/>
</dbReference>
<dbReference type="InterPro" id="IPR004509">
    <property type="entry name" value="Competence_ComEA_HhH"/>
</dbReference>
<dbReference type="AlphaFoldDB" id="A0A5D4SZD6"/>
<evidence type="ECO:0000259" key="2">
    <source>
        <dbReference type="SMART" id="SM00278"/>
    </source>
</evidence>
<dbReference type="Pfam" id="PF10531">
    <property type="entry name" value="SLBB"/>
    <property type="match status" value="1"/>
</dbReference>
<dbReference type="EMBL" id="VTEV01000003">
    <property type="protein sequence ID" value="TYS68810.1"/>
    <property type="molecule type" value="Genomic_DNA"/>
</dbReference>
<dbReference type="GO" id="GO:0003677">
    <property type="term" value="F:DNA binding"/>
    <property type="evidence" value="ECO:0007669"/>
    <property type="project" value="InterPro"/>
</dbReference>
<dbReference type="OrthoDB" id="9790239at2"/>
<dbReference type="InterPro" id="IPR010994">
    <property type="entry name" value="RuvA_2-like"/>
</dbReference>
<dbReference type="InterPro" id="IPR003583">
    <property type="entry name" value="Hlx-hairpin-Hlx_DNA-bd_motif"/>
</dbReference>